<name>A0A9W8JFC8_9AGAR</name>
<dbReference type="AlphaFoldDB" id="A0A9W8JFC8"/>
<evidence type="ECO:0000256" key="2">
    <source>
        <dbReference type="SAM" id="Phobius"/>
    </source>
</evidence>
<dbReference type="OrthoDB" id="3231781at2759"/>
<feature type="transmembrane region" description="Helical" evidence="2">
    <location>
        <begin position="158"/>
        <end position="182"/>
    </location>
</feature>
<accession>A0A9W8JFC8</accession>
<feature type="transmembrane region" description="Helical" evidence="2">
    <location>
        <begin position="202"/>
        <end position="222"/>
    </location>
</feature>
<keyword evidence="2" id="KW-0812">Transmembrane</keyword>
<keyword evidence="2" id="KW-0472">Membrane</keyword>
<evidence type="ECO:0000256" key="1">
    <source>
        <dbReference type="SAM" id="MobiDB-lite"/>
    </source>
</evidence>
<dbReference type="PANTHER" id="PTHR40465:SF1">
    <property type="entry name" value="DUF6534 DOMAIN-CONTAINING PROTEIN"/>
    <property type="match status" value="1"/>
</dbReference>
<feature type="transmembrane region" description="Helical" evidence="2">
    <location>
        <begin position="228"/>
        <end position="249"/>
    </location>
</feature>
<feature type="non-terminal residue" evidence="4">
    <location>
        <position position="1"/>
    </location>
</feature>
<gene>
    <name evidence="4" type="ORF">H1R20_g3601</name>
</gene>
<comment type="caution">
    <text evidence="4">The sequence shown here is derived from an EMBL/GenBank/DDBJ whole genome shotgun (WGS) entry which is preliminary data.</text>
</comment>
<proteinExistence type="predicted"/>
<feature type="transmembrane region" description="Helical" evidence="2">
    <location>
        <begin position="12"/>
        <end position="35"/>
    </location>
</feature>
<dbReference type="Proteomes" id="UP001140091">
    <property type="component" value="Unassembled WGS sequence"/>
</dbReference>
<feature type="compositionally biased region" description="Polar residues" evidence="1">
    <location>
        <begin position="323"/>
        <end position="332"/>
    </location>
</feature>
<protein>
    <recommendedName>
        <fullName evidence="3">DUF6534 domain-containing protein</fullName>
    </recommendedName>
</protein>
<keyword evidence="5" id="KW-1185">Reference proteome</keyword>
<feature type="domain" description="DUF6534" evidence="3">
    <location>
        <begin position="167"/>
        <end position="254"/>
    </location>
</feature>
<evidence type="ECO:0000313" key="5">
    <source>
        <dbReference type="Proteomes" id="UP001140091"/>
    </source>
</evidence>
<dbReference type="InterPro" id="IPR045339">
    <property type="entry name" value="DUF6534"/>
</dbReference>
<organism evidence="4 5">
    <name type="scientific">Candolleomyces eurysporus</name>
    <dbReference type="NCBI Taxonomy" id="2828524"/>
    <lineage>
        <taxon>Eukaryota</taxon>
        <taxon>Fungi</taxon>
        <taxon>Dikarya</taxon>
        <taxon>Basidiomycota</taxon>
        <taxon>Agaricomycotina</taxon>
        <taxon>Agaricomycetes</taxon>
        <taxon>Agaricomycetidae</taxon>
        <taxon>Agaricales</taxon>
        <taxon>Agaricineae</taxon>
        <taxon>Psathyrellaceae</taxon>
        <taxon>Candolleomyces</taxon>
    </lineage>
</organism>
<evidence type="ECO:0000259" key="3">
    <source>
        <dbReference type="Pfam" id="PF20152"/>
    </source>
</evidence>
<evidence type="ECO:0000313" key="4">
    <source>
        <dbReference type="EMBL" id="KAJ2933507.1"/>
    </source>
</evidence>
<dbReference type="Pfam" id="PF20152">
    <property type="entry name" value="DUF6534"/>
    <property type="match status" value="1"/>
</dbReference>
<feature type="region of interest" description="Disordered" evidence="1">
    <location>
        <begin position="307"/>
        <end position="332"/>
    </location>
</feature>
<feature type="transmembrane region" description="Helical" evidence="2">
    <location>
        <begin position="47"/>
        <end position="68"/>
    </location>
</feature>
<reference evidence="4" key="1">
    <citation type="submission" date="2022-06" db="EMBL/GenBank/DDBJ databases">
        <title>Genome Sequence of Candolleomyces eurysporus.</title>
        <authorList>
            <person name="Buettner E."/>
        </authorList>
    </citation>
    <scope>NUCLEOTIDE SEQUENCE</scope>
    <source>
        <strain evidence="4">VTCC 930004</strain>
    </source>
</reference>
<feature type="transmembrane region" description="Helical" evidence="2">
    <location>
        <begin position="119"/>
        <end position="138"/>
    </location>
</feature>
<dbReference type="EMBL" id="JANBPK010000741">
    <property type="protein sequence ID" value="KAJ2933507.1"/>
    <property type="molecule type" value="Genomic_DNA"/>
</dbReference>
<sequence length="332" mass="36737">MVAATLDNTLGAMQIGAMMAMFLFGILTMQFDTYFQLFTDDHLGPKIMVVIVWVLECAHTICSAAEAYRGTITYYGNIAGYQRFPLMGLATVLGALITVIAQCFFALRVWKAHTNPFRYIGAACGVASFVRAIAGIFLGTRFMVAKTLVEYRVRYGWLIRTLLGSGVAIDVVIAVSMLYFLLTKRKSGFTSTTRLVDRLLAYTVRTGLLTSVTAIIVLVTFVTIPDAYIWGGFYVFLAKLYSNSLFSALNERRRLRIIVSEGSSPEMDSRAVRKLTTGGRAGAYSTPAITIEMKTTSVTAEDIDHEKGTPLYSHSRSDEHLKQTSSQLNMEH</sequence>
<keyword evidence="2" id="KW-1133">Transmembrane helix</keyword>
<dbReference type="PANTHER" id="PTHR40465">
    <property type="entry name" value="CHROMOSOME 1, WHOLE GENOME SHOTGUN SEQUENCE"/>
    <property type="match status" value="1"/>
</dbReference>
<feature type="transmembrane region" description="Helical" evidence="2">
    <location>
        <begin position="88"/>
        <end position="107"/>
    </location>
</feature>